<evidence type="ECO:0000313" key="8">
    <source>
        <dbReference type="EnsemblMetazoa" id="G2369.2:cds"/>
    </source>
</evidence>
<dbReference type="SMART" id="SM00181">
    <property type="entry name" value="EGF"/>
    <property type="match status" value="21"/>
</dbReference>
<proteinExistence type="inferred from homology"/>
<organism evidence="8 9">
    <name type="scientific">Magallana gigas</name>
    <name type="common">Pacific oyster</name>
    <name type="synonym">Crassostrea gigas</name>
    <dbReference type="NCBI Taxonomy" id="29159"/>
    <lineage>
        <taxon>Eukaryota</taxon>
        <taxon>Metazoa</taxon>
        <taxon>Spiralia</taxon>
        <taxon>Lophotrochozoa</taxon>
        <taxon>Mollusca</taxon>
        <taxon>Bivalvia</taxon>
        <taxon>Autobranchia</taxon>
        <taxon>Pteriomorphia</taxon>
        <taxon>Ostreida</taxon>
        <taxon>Ostreoidea</taxon>
        <taxon>Ostreidae</taxon>
        <taxon>Magallana</taxon>
    </lineage>
</organism>
<dbReference type="SMART" id="SM00194">
    <property type="entry name" value="PTPc"/>
    <property type="match status" value="2"/>
</dbReference>
<keyword evidence="5" id="KW-0472">Membrane</keyword>
<evidence type="ECO:0000256" key="2">
    <source>
        <dbReference type="ARBA" id="ARBA00013064"/>
    </source>
</evidence>
<dbReference type="PRINTS" id="PR00011">
    <property type="entry name" value="EGFLAMININ"/>
</dbReference>
<reference evidence="8" key="1">
    <citation type="submission" date="2022-08" db="UniProtKB">
        <authorList>
            <consortium name="EnsemblMetazoa"/>
        </authorList>
    </citation>
    <scope>IDENTIFICATION</scope>
    <source>
        <strain evidence="8">05x7-T-G4-1.051#20</strain>
    </source>
</reference>
<dbReference type="PROSITE" id="PS00383">
    <property type="entry name" value="TYR_PHOSPHATASE_1"/>
    <property type="match status" value="1"/>
</dbReference>
<dbReference type="InterPro" id="IPR000387">
    <property type="entry name" value="Tyr_Pase_dom"/>
</dbReference>
<keyword evidence="4" id="KW-0904">Protein phosphatase</keyword>
<dbReference type="InterPro" id="IPR050348">
    <property type="entry name" value="Protein-Tyr_Phosphatase"/>
</dbReference>
<evidence type="ECO:0000259" key="6">
    <source>
        <dbReference type="PROSITE" id="PS50055"/>
    </source>
</evidence>
<dbReference type="InterPro" id="IPR016130">
    <property type="entry name" value="Tyr_Pase_AS"/>
</dbReference>
<dbReference type="EC" id="3.1.3.48" evidence="2"/>
<name>A0A8W8KFL0_MAGGI</name>
<dbReference type="InterPro" id="IPR009030">
    <property type="entry name" value="Growth_fac_rcpt_cys_sf"/>
</dbReference>
<dbReference type="CDD" id="cd00047">
    <property type="entry name" value="PTPc"/>
    <property type="match status" value="1"/>
</dbReference>
<keyword evidence="9" id="KW-1185">Reference proteome</keyword>
<evidence type="ECO:0000256" key="1">
    <source>
        <dbReference type="ARBA" id="ARBA00009580"/>
    </source>
</evidence>
<evidence type="ECO:0000256" key="3">
    <source>
        <dbReference type="ARBA" id="ARBA00022801"/>
    </source>
</evidence>
<dbReference type="InterPro" id="IPR029021">
    <property type="entry name" value="Prot-tyrosine_phosphatase-like"/>
</dbReference>
<dbReference type="InterPro" id="IPR000742">
    <property type="entry name" value="EGF"/>
</dbReference>
<dbReference type="SMART" id="SM00404">
    <property type="entry name" value="PTPc_motif"/>
    <property type="match status" value="2"/>
</dbReference>
<dbReference type="SMART" id="SM00261">
    <property type="entry name" value="FU"/>
    <property type="match status" value="9"/>
</dbReference>
<dbReference type="InterPro" id="IPR003595">
    <property type="entry name" value="Tyr_Pase_cat"/>
</dbReference>
<feature type="transmembrane region" description="Helical" evidence="5">
    <location>
        <begin position="1214"/>
        <end position="1235"/>
    </location>
</feature>
<dbReference type="Gene3D" id="3.90.190.10">
    <property type="entry name" value="Protein tyrosine phosphatase superfamily"/>
    <property type="match status" value="2"/>
</dbReference>
<dbReference type="Gene3D" id="2.170.300.10">
    <property type="entry name" value="Tie2 ligand-binding domain superfamily"/>
    <property type="match status" value="3"/>
</dbReference>
<dbReference type="PROSITE" id="PS50056">
    <property type="entry name" value="TYR_PHOSPHATASE_2"/>
    <property type="match status" value="2"/>
</dbReference>
<dbReference type="SUPFAM" id="SSF57184">
    <property type="entry name" value="Growth factor receptor domain"/>
    <property type="match status" value="3"/>
</dbReference>
<dbReference type="InterPro" id="IPR000242">
    <property type="entry name" value="PTP_cat"/>
</dbReference>
<evidence type="ECO:0000313" key="9">
    <source>
        <dbReference type="Proteomes" id="UP000005408"/>
    </source>
</evidence>
<accession>A0A8W8KFL0</accession>
<keyword evidence="3" id="KW-0378">Hydrolase</keyword>
<feature type="domain" description="Tyrosine specific protein phosphatases" evidence="7">
    <location>
        <begin position="1518"/>
        <end position="1598"/>
    </location>
</feature>
<comment type="similarity">
    <text evidence="1">Belongs to the protein-tyrosine phosphatase family.</text>
</comment>
<keyword evidence="5" id="KW-0812">Transmembrane</keyword>
<keyword evidence="5" id="KW-1133">Transmembrane helix</keyword>
<dbReference type="PANTHER" id="PTHR19134">
    <property type="entry name" value="RECEPTOR-TYPE TYROSINE-PROTEIN PHOSPHATASE"/>
    <property type="match status" value="1"/>
</dbReference>
<feature type="domain" description="Tyrosine-protein phosphatase" evidence="6">
    <location>
        <begin position="1330"/>
        <end position="1607"/>
    </location>
</feature>
<dbReference type="PANTHER" id="PTHR19134:SF562">
    <property type="entry name" value="PROTEIN-TYROSINE-PHOSPHATASE"/>
    <property type="match status" value="1"/>
</dbReference>
<protein>
    <recommendedName>
        <fullName evidence="2">protein-tyrosine-phosphatase</fullName>
        <ecNumber evidence="2">3.1.3.48</ecNumber>
    </recommendedName>
</protein>
<dbReference type="Proteomes" id="UP000005408">
    <property type="component" value="Unassembled WGS sequence"/>
</dbReference>
<dbReference type="SUPFAM" id="SSF52799">
    <property type="entry name" value="(Phosphotyrosine protein) phosphatases II"/>
    <property type="match status" value="2"/>
</dbReference>
<dbReference type="InterPro" id="IPR006212">
    <property type="entry name" value="Furin_repeat"/>
</dbReference>
<dbReference type="GO" id="GO:0004725">
    <property type="term" value="F:protein tyrosine phosphatase activity"/>
    <property type="evidence" value="ECO:0007669"/>
    <property type="project" value="UniProtKB-EC"/>
</dbReference>
<evidence type="ECO:0000256" key="5">
    <source>
        <dbReference type="SAM" id="Phobius"/>
    </source>
</evidence>
<dbReference type="EnsemblMetazoa" id="G2369.2">
    <property type="protein sequence ID" value="G2369.2:cds"/>
    <property type="gene ID" value="G2369"/>
</dbReference>
<dbReference type="FunFam" id="3.90.190.10:FF:000185">
    <property type="entry name" value="Predicted protein"/>
    <property type="match status" value="1"/>
</dbReference>
<sequence>MAEGLNPFVRVQYNYSTEIDQLDITAVYENGINYTVFVKQLPYTRDELDICSKFTYSSRSIKKTITVTCNRPLQGKYIEIVASSSAVTTLKLFEIERFECTNGTYGGNCSKICSDGCDKQCDKNTGDCICKGGRWGNFCNRTCPSFCDKNTCNSNTGDCFSCISGYYGVRCDKKCSSGCQDSCNMTSGFCVCKLGFYSTNCSLQCPTMCFNSECLQENGTCRACNYGTYGDHCELKCLGDCNGQCDRRKGICGICAKNKYGTYCNQTCPINCEAGGCKRDTGYCEKCKIGYMGDICNKSCPDQCVYCDQYDYKCQTCVNKRYGVQCESICPLECGGNGSCDIDDGICNVCPAGYFGKSCSQRCSEWCDSSLICDQITGQCQNCIAGRYGPDCSGQCRTQCLNSTCFSNQTCAYGCEDGWFGAQCENKCDAAVLNCVQCYLMDNAPVCTHCADRWYLMERNCIYCPENCSLCVSSEECLECKNNFYYGKTCNLTCNTACINKTCDITGSCEHGCDNSKYGKECDKDCMKHCKTCFNSTMCLECEAGYFGKSCTMCSNIFDGSIRDHGCPIGSQSCASLAVCLQTNKFFQLNATDKVFDGDLNTYQMAEGLNPFVRVQYNYSTEIDQLDITVVYENGINYTMFVKQLPYTRDELDICSKFTYNSRRIKKTVTVTCNRPLQGKYIEIVASSSTETTLKVFEIERFECTNGTYGGNCSKNCSDGCNKQCDKNTGDCICKGGRWGNFCNRTCPSFCDKNTCNSNTGDCFSCISGYYGVRCDKKCSSGCQDSCNMTSGFCVCKLGFYSTNCSLQCPTMCFNSECLQENGTCRTCNYGTYGDHCKLKCLGGCNGQCDRKKGICGICAKNKYGTYCNQTCPINCEAGDCKRDTGYCEKCKIGYMGDICNKSCPDQCVYCDQYDYKCQTCVNKRYGVQCESICPLECGGNGSCDIDDGICNVCPAGYFGKSCSQRCSEWCDSSLICDQITGQCQNCIAGRYGPDCSGQCRTQCLNSTCFSNQTCAYGCEDGWFGAQCENKCEAAVLNCVQCYLMDNAPVCTHCADRWYLMERNCIKCPENCSLCVSSEECLECKNNFYYGKTCNLTCNTACINKTCDITGSCKHGCDNSKYGKECDKECMKHCKTCLNSTMCLECEAGYFGKSCTMCLENCNKCENRSTCTHCKIGWTYDNGKCLEKNKKHPDATCINGDESNDSNCNDQQQLTPLIASIVPILLMIIVFYLVVWQMKQKWKNRSIVIEQHTLEPLQKRTGHCYENAGVSVYNTRGSQALLEEIDPDEQSNDTDVDEFESHNYVNVNMTRISLQRLWEYKLQNAANDLMNTEFKTLPTGLLLNCKEAKKSENKKRNRYKYVYPYDANRVMLSTDGKECNDSYINASYINGFETPKEYIASQGKFYLNENILFLIQCLTTCMYVVDRCPFTDETVTDFWRMVWNENVNTIVILTNLEENGVKKCKKYWPSTETMYGFINVKTLSSDSSSCYKVRRFQITMENESRKVEQFHFTAWPDKGVPSTVNSILDFRRKMRGKVDITNPIVVHCSAGIGRTGTFIALDFLINQGQKERSVDVVSCVTNLRYQRTHLVQTVEQYNYLYGAVTKELTGKESGKQENEFITYYNQMKRINQSTGTTFIEEEFNLIEKLAPGIDENRYQTAKAVNNRHKNRHSNILTDDNFRIYINRPDGDYINAISLPSVQQNFAYIITHTPLPETVDDFFSMMADQEVLTIVQLDNDADEVFGTRCRSKDETFSQNSYELNPQEKTTFGNFELLTCHFQDDHALVSRHVKLYRGRFWNGNHVVPNDLQPMISLVETILNRRREQMENPVVVVCRDGAQRSGLFCVLANLVEQLQLSGSVDILQTVLNVRHRRPQIVPCLEQLEYIYDFIKKYLESGTKV</sequence>
<evidence type="ECO:0000256" key="4">
    <source>
        <dbReference type="ARBA" id="ARBA00022912"/>
    </source>
</evidence>
<dbReference type="PROSITE" id="PS50055">
    <property type="entry name" value="TYR_PHOSPHATASE_PTP"/>
    <property type="match status" value="2"/>
</dbReference>
<dbReference type="Pfam" id="PF00102">
    <property type="entry name" value="Y_phosphatase"/>
    <property type="match status" value="2"/>
</dbReference>
<evidence type="ECO:0000259" key="7">
    <source>
        <dbReference type="PROSITE" id="PS50056"/>
    </source>
</evidence>
<dbReference type="PRINTS" id="PR00700">
    <property type="entry name" value="PRTYPHPHTASE"/>
</dbReference>
<feature type="domain" description="Tyrosine-protein phosphatase" evidence="6">
    <location>
        <begin position="1639"/>
        <end position="1894"/>
    </location>
</feature>
<feature type="domain" description="Tyrosine specific protein phosphatases" evidence="7">
    <location>
        <begin position="1810"/>
        <end position="1885"/>
    </location>
</feature>